<evidence type="ECO:0000256" key="1">
    <source>
        <dbReference type="ARBA" id="ARBA00006484"/>
    </source>
</evidence>
<proteinExistence type="inferred from homology"/>
<dbReference type="Gene3D" id="3.40.50.720">
    <property type="entry name" value="NAD(P)-binding Rossmann-like Domain"/>
    <property type="match status" value="1"/>
</dbReference>
<name>A0A844XA07_9SPHN</name>
<reference evidence="3 4" key="1">
    <citation type="submission" date="2019-12" db="EMBL/GenBank/DDBJ databases">
        <authorList>
            <person name="Lee S.D."/>
        </authorList>
    </citation>
    <scope>NUCLEOTIDE SEQUENCE [LARGE SCALE GENOMIC DNA]</scope>
    <source>
        <strain evidence="3 4">GH3-10</strain>
    </source>
</reference>
<dbReference type="RefSeq" id="WP_160484167.1">
    <property type="nucleotide sequence ID" value="NZ_WUBR01000001.1"/>
</dbReference>
<dbReference type="PRINTS" id="PR00081">
    <property type="entry name" value="GDHRDH"/>
</dbReference>
<evidence type="ECO:0000313" key="4">
    <source>
        <dbReference type="Proteomes" id="UP000461409"/>
    </source>
</evidence>
<dbReference type="Proteomes" id="UP000461409">
    <property type="component" value="Unassembled WGS sequence"/>
</dbReference>
<gene>
    <name evidence="3" type="ORF">GRF63_01045</name>
</gene>
<accession>A0A844XA07</accession>
<dbReference type="GO" id="GO:0016491">
    <property type="term" value="F:oxidoreductase activity"/>
    <property type="evidence" value="ECO:0007669"/>
    <property type="project" value="UniProtKB-KW"/>
</dbReference>
<dbReference type="InterPro" id="IPR036291">
    <property type="entry name" value="NAD(P)-bd_dom_sf"/>
</dbReference>
<comment type="caution">
    <text evidence="3">The sequence shown here is derived from an EMBL/GenBank/DDBJ whole genome shotgun (WGS) entry which is preliminary data.</text>
</comment>
<dbReference type="CDD" id="cd05233">
    <property type="entry name" value="SDR_c"/>
    <property type="match status" value="1"/>
</dbReference>
<dbReference type="EMBL" id="WUBR01000001">
    <property type="protein sequence ID" value="MWV26478.1"/>
    <property type="molecule type" value="Genomic_DNA"/>
</dbReference>
<dbReference type="InterPro" id="IPR002347">
    <property type="entry name" value="SDR_fam"/>
</dbReference>
<dbReference type="Pfam" id="PF13561">
    <property type="entry name" value="adh_short_C2"/>
    <property type="match status" value="1"/>
</dbReference>
<comment type="similarity">
    <text evidence="1">Belongs to the short-chain dehydrogenases/reductases (SDR) family.</text>
</comment>
<dbReference type="SUPFAM" id="SSF51735">
    <property type="entry name" value="NAD(P)-binding Rossmann-fold domains"/>
    <property type="match status" value="1"/>
</dbReference>
<organism evidence="3 4">
    <name type="scientific">Aurantiacibacter rhizosphaerae</name>
    <dbReference type="NCBI Taxonomy" id="2691582"/>
    <lineage>
        <taxon>Bacteria</taxon>
        <taxon>Pseudomonadati</taxon>
        <taxon>Pseudomonadota</taxon>
        <taxon>Alphaproteobacteria</taxon>
        <taxon>Sphingomonadales</taxon>
        <taxon>Erythrobacteraceae</taxon>
        <taxon>Aurantiacibacter</taxon>
    </lineage>
</organism>
<keyword evidence="2" id="KW-0560">Oxidoreductase</keyword>
<reference evidence="3 4" key="2">
    <citation type="submission" date="2020-02" db="EMBL/GenBank/DDBJ databases">
        <title>Erythrobacter dongmakensis sp. nov., isolated from a tidal mudflat.</title>
        <authorList>
            <person name="Kim I.S."/>
        </authorList>
    </citation>
    <scope>NUCLEOTIDE SEQUENCE [LARGE SCALE GENOMIC DNA]</scope>
    <source>
        <strain evidence="3 4">GH3-10</strain>
    </source>
</reference>
<dbReference type="PRINTS" id="PR00080">
    <property type="entry name" value="SDRFAMILY"/>
</dbReference>
<sequence length="255" mass="26179">MAAPATTRYEGQPILISGAGRGLGEGIAQRLASEGAIIGIVDIDGDTAMKVAQGIGSAGGQAFAYGADCGSRAAFMQVAADFARDAGPLRAVINNASVLVYEPIEQVTEDTLDQMLSAGLKSVFWGVQAFLAHRDDSAPGNILNYSSPVAYRGRPNTGAYTTIKAGIAGLTKVLAGELGPRGIRVNAMAPGSVPTPATEGFVTPEQYEQRAKYIPLRRNGTVEDVASAAAYLLSDEASFINGAMLAVDGGIIAAG</sequence>
<protein>
    <submittedName>
        <fullName evidence="3">SDR family oxidoreductase</fullName>
    </submittedName>
</protein>
<dbReference type="AlphaFoldDB" id="A0A844XA07"/>
<dbReference type="PANTHER" id="PTHR43639">
    <property type="entry name" value="OXIDOREDUCTASE, SHORT-CHAIN DEHYDROGENASE/REDUCTASE FAMILY (AFU_ORTHOLOGUE AFUA_5G02870)"/>
    <property type="match status" value="1"/>
</dbReference>
<evidence type="ECO:0000313" key="3">
    <source>
        <dbReference type="EMBL" id="MWV26478.1"/>
    </source>
</evidence>
<evidence type="ECO:0000256" key="2">
    <source>
        <dbReference type="ARBA" id="ARBA00023002"/>
    </source>
</evidence>
<dbReference type="PANTHER" id="PTHR43639:SF1">
    <property type="entry name" value="SHORT-CHAIN DEHYDROGENASE_REDUCTASE FAMILY PROTEIN"/>
    <property type="match status" value="1"/>
</dbReference>
<dbReference type="FunFam" id="3.40.50.720:FF:000084">
    <property type="entry name" value="Short-chain dehydrogenase reductase"/>
    <property type="match status" value="1"/>
</dbReference>
<keyword evidence="4" id="KW-1185">Reference proteome</keyword>